<feature type="region of interest" description="Disordered" evidence="13">
    <location>
        <begin position="78"/>
        <end position="123"/>
    </location>
</feature>
<evidence type="ECO:0000256" key="13">
    <source>
        <dbReference type="SAM" id="MobiDB-lite"/>
    </source>
</evidence>
<keyword evidence="10" id="KW-0804">Transcription</keyword>
<proteinExistence type="inferred from homology"/>
<feature type="region of interest" description="Disordered" evidence="13">
    <location>
        <begin position="229"/>
        <end position="252"/>
    </location>
</feature>
<feature type="region of interest" description="Disordered" evidence="13">
    <location>
        <begin position="1"/>
        <end position="51"/>
    </location>
</feature>
<feature type="domain" description="C2H2-type" evidence="14">
    <location>
        <begin position="149"/>
        <end position="176"/>
    </location>
</feature>
<evidence type="ECO:0000313" key="15">
    <source>
        <dbReference type="Proteomes" id="UP000694891"/>
    </source>
</evidence>
<evidence type="ECO:0000256" key="11">
    <source>
        <dbReference type="ARBA" id="ARBA00023242"/>
    </source>
</evidence>
<organism evidence="15 16">
    <name type="scientific">Stegastes partitus</name>
    <name type="common">bicolor damselfish</name>
    <dbReference type="NCBI Taxonomy" id="144197"/>
    <lineage>
        <taxon>Eukaryota</taxon>
        <taxon>Metazoa</taxon>
        <taxon>Chordata</taxon>
        <taxon>Craniata</taxon>
        <taxon>Vertebrata</taxon>
        <taxon>Euteleostomi</taxon>
        <taxon>Actinopterygii</taxon>
        <taxon>Neopterygii</taxon>
        <taxon>Teleostei</taxon>
        <taxon>Neoteleostei</taxon>
        <taxon>Acanthomorphata</taxon>
        <taxon>Ovalentaria</taxon>
        <taxon>Pomacentridae</taxon>
        <taxon>Stegastes</taxon>
    </lineage>
</organism>
<dbReference type="SUPFAM" id="SSF57667">
    <property type="entry name" value="beta-beta-alpha zinc fingers"/>
    <property type="match status" value="5"/>
</dbReference>
<dbReference type="PROSITE" id="PS00028">
    <property type="entry name" value="ZINC_FINGER_C2H2_1"/>
    <property type="match status" value="6"/>
</dbReference>
<dbReference type="GO" id="GO:0008270">
    <property type="term" value="F:zinc ion binding"/>
    <property type="evidence" value="ECO:0007669"/>
    <property type="project" value="UniProtKB-KW"/>
</dbReference>
<feature type="domain" description="C2H2-type" evidence="14">
    <location>
        <begin position="205"/>
        <end position="237"/>
    </location>
</feature>
<dbReference type="InterPro" id="IPR036236">
    <property type="entry name" value="Znf_C2H2_sf"/>
</dbReference>
<keyword evidence="9" id="KW-0238">DNA-binding</keyword>
<feature type="domain" description="C2H2-type" evidence="14">
    <location>
        <begin position="253"/>
        <end position="280"/>
    </location>
</feature>
<name>A0A9Y4JN57_9TELE</name>
<sequence>MDARGEGLPSDVQKVIVGEEKLQEKSSGANQKYHENQGNQDNQKDLNIKEELWSSQAGKQLQGLKTEITKCAFSPISVKTEDDEEKPQLHHRDSVGEPEPHLEPDNRTAESSETDVSDGDWEETSRSILNLVNNVPTDEICDDDDEKPFGCSECGKKFSHSGNLKQHLRTHTGEKPFSCLQCGKTFSRNTNLKAHLRIHSGEKRFSCSVCHKRFTWNHHLKTHRCVGKSANCDGSRPEGNSPERTGDKDEKPLNCSECGRRFVHNKDLSRHLKSHTGEKPFSCSECGRGFNDKSTLSNHLRTHTGEKPFGCSVCGTNFTHRVSLKQHLRTHTGEKPFNCSECGKTFSRNTNLKAHLRIHSGEKRFICRFCERKFTRKHHMIDHERICTSASSRRTKRDRNRTLMPRPHSHGLVVLIKGVDLVSAVVGTQQPITYLPHPLQNEQSVPNMNIL</sequence>
<dbReference type="Gene3D" id="3.30.160.60">
    <property type="entry name" value="Classic Zinc Finger"/>
    <property type="match status" value="8"/>
</dbReference>
<keyword evidence="11" id="KW-0539">Nucleus</keyword>
<evidence type="ECO:0000256" key="4">
    <source>
        <dbReference type="ARBA" id="ARBA00022723"/>
    </source>
</evidence>
<dbReference type="GO" id="GO:0001228">
    <property type="term" value="F:DNA-binding transcription activator activity, RNA polymerase II-specific"/>
    <property type="evidence" value="ECO:0007669"/>
    <property type="project" value="TreeGrafter"/>
</dbReference>
<dbReference type="PANTHER" id="PTHR24393:SF34">
    <property type="entry name" value="PR_SET DOMAIN 13"/>
    <property type="match status" value="1"/>
</dbReference>
<dbReference type="GO" id="GO:0000978">
    <property type="term" value="F:RNA polymerase II cis-regulatory region sequence-specific DNA binding"/>
    <property type="evidence" value="ECO:0007669"/>
    <property type="project" value="TreeGrafter"/>
</dbReference>
<protein>
    <submittedName>
        <fullName evidence="16">Zinc finger protein OZF-like</fullName>
    </submittedName>
</protein>
<evidence type="ECO:0000256" key="5">
    <source>
        <dbReference type="ARBA" id="ARBA00022737"/>
    </source>
</evidence>
<dbReference type="Pfam" id="PF00096">
    <property type="entry name" value="zf-C2H2"/>
    <property type="match status" value="6"/>
</dbReference>
<dbReference type="PANTHER" id="PTHR24393">
    <property type="entry name" value="ZINC FINGER PROTEIN"/>
    <property type="match status" value="1"/>
</dbReference>
<evidence type="ECO:0000256" key="10">
    <source>
        <dbReference type="ARBA" id="ARBA00023163"/>
    </source>
</evidence>
<keyword evidence="8" id="KW-0805">Transcription regulation</keyword>
<evidence type="ECO:0000256" key="6">
    <source>
        <dbReference type="ARBA" id="ARBA00022771"/>
    </source>
</evidence>
<evidence type="ECO:0000259" key="14">
    <source>
        <dbReference type="PROSITE" id="PS50157"/>
    </source>
</evidence>
<evidence type="ECO:0000256" key="12">
    <source>
        <dbReference type="PROSITE-ProRule" id="PRU00042"/>
    </source>
</evidence>
<evidence type="ECO:0000256" key="7">
    <source>
        <dbReference type="ARBA" id="ARBA00022833"/>
    </source>
</evidence>
<keyword evidence="5" id="KW-0677">Repeat</keyword>
<comment type="subcellular location">
    <subcellularLocation>
        <location evidence="2">Nucleus</location>
    </subcellularLocation>
</comment>
<dbReference type="PROSITE" id="PS50157">
    <property type="entry name" value="ZINC_FINGER_C2H2_2"/>
    <property type="match status" value="8"/>
</dbReference>
<dbReference type="AlphaFoldDB" id="A0A9Y4JN57"/>
<dbReference type="FunFam" id="3.30.160.60:FF:002343">
    <property type="entry name" value="Zinc finger protein 33A"/>
    <property type="match status" value="4"/>
</dbReference>
<dbReference type="Proteomes" id="UP000694891">
    <property type="component" value="Unplaced"/>
</dbReference>
<evidence type="ECO:0000256" key="9">
    <source>
        <dbReference type="ARBA" id="ARBA00023125"/>
    </source>
</evidence>
<evidence type="ECO:0000256" key="1">
    <source>
        <dbReference type="ARBA" id="ARBA00003767"/>
    </source>
</evidence>
<dbReference type="GO" id="GO:0005634">
    <property type="term" value="C:nucleus"/>
    <property type="evidence" value="ECO:0007669"/>
    <property type="project" value="UniProtKB-SubCell"/>
</dbReference>
<reference evidence="16" key="1">
    <citation type="submission" date="2025-08" db="UniProtKB">
        <authorList>
            <consortium name="RefSeq"/>
        </authorList>
    </citation>
    <scope>IDENTIFICATION</scope>
</reference>
<gene>
    <name evidence="16" type="primary">LOC103356832</name>
</gene>
<evidence type="ECO:0000313" key="16">
    <source>
        <dbReference type="RefSeq" id="XP_008279354.1"/>
    </source>
</evidence>
<feature type="compositionally biased region" description="Acidic residues" evidence="13">
    <location>
        <begin position="112"/>
        <end position="122"/>
    </location>
</feature>
<keyword evidence="7" id="KW-0862">Zinc</keyword>
<dbReference type="FunFam" id="3.30.160.60:FF:001576">
    <property type="entry name" value="HKR1, GLI-Kruppel zinc finger family member"/>
    <property type="match status" value="1"/>
</dbReference>
<feature type="domain" description="C2H2-type" evidence="14">
    <location>
        <begin position="365"/>
        <end position="394"/>
    </location>
</feature>
<feature type="compositionally biased region" description="Basic and acidic residues" evidence="13">
    <location>
        <begin position="42"/>
        <end position="51"/>
    </location>
</feature>
<dbReference type="SMART" id="SM00355">
    <property type="entry name" value="ZnF_C2H2"/>
    <property type="match status" value="8"/>
</dbReference>
<feature type="domain" description="C2H2-type" evidence="14">
    <location>
        <begin position="281"/>
        <end position="308"/>
    </location>
</feature>
<evidence type="ECO:0000256" key="3">
    <source>
        <dbReference type="ARBA" id="ARBA00006991"/>
    </source>
</evidence>
<feature type="compositionally biased region" description="Polar residues" evidence="13">
    <location>
        <begin position="25"/>
        <end position="41"/>
    </location>
</feature>
<keyword evidence="6 12" id="KW-0863">Zinc-finger</keyword>
<dbReference type="GeneID" id="103356832"/>
<feature type="domain" description="C2H2-type" evidence="14">
    <location>
        <begin position="177"/>
        <end position="204"/>
    </location>
</feature>
<keyword evidence="15" id="KW-1185">Reference proteome</keyword>
<feature type="compositionally biased region" description="Basic and acidic residues" evidence="13">
    <location>
        <begin position="86"/>
        <end position="110"/>
    </location>
</feature>
<dbReference type="RefSeq" id="XP_008279354.1">
    <property type="nucleotide sequence ID" value="XM_008281132.1"/>
</dbReference>
<feature type="domain" description="C2H2-type" evidence="14">
    <location>
        <begin position="337"/>
        <end position="364"/>
    </location>
</feature>
<dbReference type="InterPro" id="IPR013087">
    <property type="entry name" value="Znf_C2H2_type"/>
</dbReference>
<evidence type="ECO:0000256" key="2">
    <source>
        <dbReference type="ARBA" id="ARBA00004123"/>
    </source>
</evidence>
<keyword evidence="4" id="KW-0479">Metal-binding</keyword>
<dbReference type="FunFam" id="3.30.160.60:FF:000585">
    <property type="entry name" value="zinc finger protein 784"/>
    <property type="match status" value="1"/>
</dbReference>
<feature type="domain" description="C2H2-type" evidence="14">
    <location>
        <begin position="309"/>
        <end position="336"/>
    </location>
</feature>
<comment type="function">
    <text evidence="1">May be involved in transcriptional regulation.</text>
</comment>
<evidence type="ECO:0000256" key="8">
    <source>
        <dbReference type="ARBA" id="ARBA00023015"/>
    </source>
</evidence>
<comment type="similarity">
    <text evidence="3">Belongs to the krueppel C2H2-type zinc-finger protein family.</text>
</comment>
<accession>A0A9Y4JN57</accession>